<accession>A0A7L7L6Y4</accession>
<organism evidence="3 4">
    <name type="scientific">Adhaeribacter radiodurans</name>
    <dbReference type="NCBI Taxonomy" id="2745197"/>
    <lineage>
        <taxon>Bacteria</taxon>
        <taxon>Pseudomonadati</taxon>
        <taxon>Bacteroidota</taxon>
        <taxon>Cytophagia</taxon>
        <taxon>Cytophagales</taxon>
        <taxon>Hymenobacteraceae</taxon>
        <taxon>Adhaeribacter</taxon>
    </lineage>
</organism>
<dbReference type="RefSeq" id="WP_182415297.1">
    <property type="nucleotide sequence ID" value="NZ_CP055153.1"/>
</dbReference>
<sequence length="320" mass="36111">MRIWIILAVLLAFFSQKLTKISRINQYLSEAQTAYNRQDFSTAIYFYKYLNDSLQVRDRAVRVNLGHAYFQQKKMGEAVKYYQPLLTKTPARMASLVNLQLGVITVLEDKSKALAYFKEALILNPLNEEARYNYEWLKKYLVLHPEEDQASVPPTRPEPSNPDKKEQKKENPNSGQKEDNKGTTQQEMPDPANSDTQNPPQPNANSNNPDNGESTAKENLSDVGANQKQEEKSGMLPGTVRGLNNDGNSGNGSSSSKGGSEASDENDNNSQTTYERLRQANLTPEKAKMLLDAMRESEVQYLQQIPRKSNRKSNSGKPDW</sequence>
<evidence type="ECO:0000256" key="2">
    <source>
        <dbReference type="SAM" id="MobiDB-lite"/>
    </source>
</evidence>
<dbReference type="KEGG" id="add:HUW48_08630"/>
<evidence type="ECO:0000313" key="4">
    <source>
        <dbReference type="Proteomes" id="UP000514509"/>
    </source>
</evidence>
<dbReference type="EMBL" id="CP055153">
    <property type="protein sequence ID" value="QMU28109.1"/>
    <property type="molecule type" value="Genomic_DNA"/>
</dbReference>
<dbReference type="Proteomes" id="UP000514509">
    <property type="component" value="Chromosome"/>
</dbReference>
<evidence type="ECO:0000256" key="1">
    <source>
        <dbReference type="PROSITE-ProRule" id="PRU00339"/>
    </source>
</evidence>
<proteinExistence type="predicted"/>
<feature type="repeat" description="TPR" evidence="1">
    <location>
        <begin position="59"/>
        <end position="92"/>
    </location>
</feature>
<gene>
    <name evidence="3" type="ORF">HUW48_08630</name>
</gene>
<reference evidence="3 4" key="1">
    <citation type="submission" date="2020-06" db="EMBL/GenBank/DDBJ databases">
        <authorList>
            <person name="Hwang Y.J."/>
        </authorList>
    </citation>
    <scope>NUCLEOTIDE SEQUENCE [LARGE SCALE GENOMIC DNA]</scope>
    <source>
        <strain evidence="3 4">KUDC8001</strain>
    </source>
</reference>
<dbReference type="Gene3D" id="1.25.40.10">
    <property type="entry name" value="Tetratricopeptide repeat domain"/>
    <property type="match status" value="1"/>
</dbReference>
<feature type="compositionally biased region" description="Basic and acidic residues" evidence="2">
    <location>
        <begin position="161"/>
        <end position="181"/>
    </location>
</feature>
<dbReference type="InterPro" id="IPR011990">
    <property type="entry name" value="TPR-like_helical_dom_sf"/>
</dbReference>
<keyword evidence="4" id="KW-1185">Reference proteome</keyword>
<dbReference type="AlphaFoldDB" id="A0A7L7L6Y4"/>
<reference evidence="3 4" key="2">
    <citation type="submission" date="2020-08" db="EMBL/GenBank/DDBJ databases">
        <title>Adhaeribacter dokdonensis sp. nov., isolated from the rhizosphere of Elymus tsukushiensis, a plant native to the Dokdo Islands, Republic of Korea.</title>
        <authorList>
            <person name="Ghim S.Y."/>
        </authorList>
    </citation>
    <scope>NUCLEOTIDE SEQUENCE [LARGE SCALE GENOMIC DNA]</scope>
    <source>
        <strain evidence="3 4">KUDC8001</strain>
    </source>
</reference>
<feature type="compositionally biased region" description="Polar residues" evidence="2">
    <location>
        <begin position="182"/>
        <end position="197"/>
    </location>
</feature>
<keyword evidence="1" id="KW-0802">TPR repeat</keyword>
<evidence type="ECO:0008006" key="5">
    <source>
        <dbReference type="Google" id="ProtNLM"/>
    </source>
</evidence>
<protein>
    <recommendedName>
        <fullName evidence="5">Tetratricopeptide repeat protein</fullName>
    </recommendedName>
</protein>
<feature type="region of interest" description="Disordered" evidence="2">
    <location>
        <begin position="148"/>
        <end position="282"/>
    </location>
</feature>
<name>A0A7L7L6Y4_9BACT</name>
<dbReference type="InterPro" id="IPR019734">
    <property type="entry name" value="TPR_rpt"/>
</dbReference>
<dbReference type="PROSITE" id="PS50005">
    <property type="entry name" value="TPR"/>
    <property type="match status" value="1"/>
</dbReference>
<feature type="compositionally biased region" description="Low complexity" evidence="2">
    <location>
        <begin position="242"/>
        <end position="260"/>
    </location>
</feature>
<dbReference type="SUPFAM" id="SSF48452">
    <property type="entry name" value="TPR-like"/>
    <property type="match status" value="1"/>
</dbReference>
<feature type="region of interest" description="Disordered" evidence="2">
    <location>
        <begin position="301"/>
        <end position="320"/>
    </location>
</feature>
<evidence type="ECO:0000313" key="3">
    <source>
        <dbReference type="EMBL" id="QMU28109.1"/>
    </source>
</evidence>